<feature type="domain" description="AMP-dependent synthetase/ligase" evidence="1">
    <location>
        <begin position="30"/>
        <end position="203"/>
    </location>
</feature>
<comment type="caution">
    <text evidence="2">The sequence shown here is derived from an EMBL/GenBank/DDBJ whole genome shotgun (WGS) entry which is preliminary data.</text>
</comment>
<dbReference type="Gene3D" id="3.30.300.30">
    <property type="match status" value="1"/>
</dbReference>
<dbReference type="SUPFAM" id="SSF56801">
    <property type="entry name" value="Acetyl-CoA synthetase-like"/>
    <property type="match status" value="1"/>
</dbReference>
<name>W9GIU2_9MICO</name>
<organism evidence="2 3">
    <name type="scientific">Intrasporangium chromatireducens Q5-1</name>
    <dbReference type="NCBI Taxonomy" id="584657"/>
    <lineage>
        <taxon>Bacteria</taxon>
        <taxon>Bacillati</taxon>
        <taxon>Actinomycetota</taxon>
        <taxon>Actinomycetes</taxon>
        <taxon>Micrococcales</taxon>
        <taxon>Intrasporangiaceae</taxon>
        <taxon>Intrasporangium</taxon>
    </lineage>
</organism>
<dbReference type="Gene3D" id="3.40.50.12780">
    <property type="entry name" value="N-terminal domain of ligase-like"/>
    <property type="match status" value="1"/>
</dbReference>
<protein>
    <recommendedName>
        <fullName evidence="1">AMP-dependent synthetase/ligase domain-containing protein</fullName>
    </recommendedName>
</protein>
<dbReference type="GO" id="GO:0016878">
    <property type="term" value="F:acid-thiol ligase activity"/>
    <property type="evidence" value="ECO:0007669"/>
    <property type="project" value="UniProtKB-ARBA"/>
</dbReference>
<dbReference type="PATRIC" id="fig|584657.3.peg.1948"/>
<evidence type="ECO:0000313" key="2">
    <source>
        <dbReference type="EMBL" id="EWT06156.1"/>
    </source>
</evidence>
<keyword evidence="3" id="KW-1185">Reference proteome</keyword>
<evidence type="ECO:0000313" key="3">
    <source>
        <dbReference type="Proteomes" id="UP000019494"/>
    </source>
</evidence>
<dbReference type="OrthoDB" id="5240965at2"/>
<dbReference type="RefSeq" id="WP_051518414.1">
    <property type="nucleotide sequence ID" value="NZ_AWQS01000063.1"/>
</dbReference>
<dbReference type="Proteomes" id="UP000019494">
    <property type="component" value="Unassembled WGS sequence"/>
</dbReference>
<dbReference type="InterPro" id="IPR045851">
    <property type="entry name" value="AMP-bd_C_sf"/>
</dbReference>
<dbReference type="InterPro" id="IPR042099">
    <property type="entry name" value="ANL_N_sf"/>
</dbReference>
<dbReference type="InterPro" id="IPR000873">
    <property type="entry name" value="AMP-dep_synth/lig_dom"/>
</dbReference>
<dbReference type="PANTHER" id="PTHR43767">
    <property type="entry name" value="LONG-CHAIN-FATTY-ACID--COA LIGASE"/>
    <property type="match status" value="1"/>
</dbReference>
<dbReference type="EMBL" id="AWQS01000063">
    <property type="protein sequence ID" value="EWT06156.1"/>
    <property type="molecule type" value="Genomic_DNA"/>
</dbReference>
<evidence type="ECO:0000259" key="1">
    <source>
        <dbReference type="Pfam" id="PF00501"/>
    </source>
</evidence>
<dbReference type="AlphaFoldDB" id="W9GIU2"/>
<dbReference type="Pfam" id="PF00501">
    <property type="entry name" value="AMP-binding"/>
    <property type="match status" value="1"/>
</dbReference>
<reference evidence="3" key="1">
    <citation type="submission" date="2013-08" db="EMBL/GenBank/DDBJ databases">
        <title>Intrasporangium oryzae NRRL B-24470.</title>
        <authorList>
            <person name="Liu H."/>
            <person name="Wang G."/>
        </authorList>
    </citation>
    <scope>NUCLEOTIDE SEQUENCE [LARGE SCALE GENOMIC DNA]</scope>
    <source>
        <strain evidence="3">Q5-1</strain>
    </source>
</reference>
<accession>W9GIU2</accession>
<dbReference type="InterPro" id="IPR050237">
    <property type="entry name" value="ATP-dep_AMP-bd_enzyme"/>
</dbReference>
<dbReference type="PANTHER" id="PTHR43767:SF1">
    <property type="entry name" value="NONRIBOSOMAL PEPTIDE SYNTHASE PES1 (EUROFUNG)-RELATED"/>
    <property type="match status" value="1"/>
</dbReference>
<proteinExistence type="predicted"/>
<sequence length="337" mass="34857">MHAVRPEEHADPVEAVLAAHRAGTRLSLATSGTTGAVRRVLRSTQSWWGSFAAYSELSGVAAGARVWLPGPLTSTMVLFAAVHAAVVGATRVDDPGEATHACLTPAQLEMRGAELPRETWVAVAGAALSKRLTLRAAARGLTVSHYYGAAELSFVAASAPRRNEGAGPVPAGLRPFAGVEIAIRDTPGPGSIWVRSPSVCDGYDGAPGPLRRDGEWATVGDVGRIRHGVLEVLGRPDAVTTAGATVLLAEVEAVLAGVAEGPFAVHGLPHAVFGEVLAVTCVDPADEPRLRAAARTLPASHRPRIWRRADTLPLTPAGKVDRAALASVLGTTLGGAR</sequence>
<gene>
    <name evidence="2" type="ORF">N864_23860</name>
</gene>